<evidence type="ECO:0000313" key="9">
    <source>
        <dbReference type="Proteomes" id="UP000515152"/>
    </source>
</evidence>
<dbReference type="PANTHER" id="PTHR22930:SF206">
    <property type="entry name" value="NUCLEASE HARBI1"/>
    <property type="match status" value="1"/>
</dbReference>
<keyword evidence="6" id="KW-0378">Hydrolase</keyword>
<evidence type="ECO:0000256" key="7">
    <source>
        <dbReference type="ARBA" id="ARBA00023242"/>
    </source>
</evidence>
<feature type="domain" description="DDE Tnp4" evidence="8">
    <location>
        <begin position="206"/>
        <end position="366"/>
    </location>
</feature>
<evidence type="ECO:0000256" key="3">
    <source>
        <dbReference type="ARBA" id="ARBA00006958"/>
    </source>
</evidence>
<dbReference type="KEGG" id="char:105909233"/>
<gene>
    <name evidence="10" type="primary">LOC105909233</name>
</gene>
<dbReference type="GO" id="GO:0004518">
    <property type="term" value="F:nuclease activity"/>
    <property type="evidence" value="ECO:0007669"/>
    <property type="project" value="UniProtKB-KW"/>
</dbReference>
<dbReference type="Pfam" id="PF13359">
    <property type="entry name" value="DDE_Tnp_4"/>
    <property type="match status" value="1"/>
</dbReference>
<keyword evidence="4" id="KW-0540">Nuclease</keyword>
<evidence type="ECO:0000256" key="2">
    <source>
        <dbReference type="ARBA" id="ARBA00004123"/>
    </source>
</evidence>
<dbReference type="OrthoDB" id="2668416at2759"/>
<evidence type="ECO:0000256" key="5">
    <source>
        <dbReference type="ARBA" id="ARBA00022723"/>
    </source>
</evidence>
<dbReference type="InterPro" id="IPR027806">
    <property type="entry name" value="HARBI1_dom"/>
</dbReference>
<protein>
    <submittedName>
        <fullName evidence="10">Protein ALP1-like isoform X1</fullName>
    </submittedName>
</protein>
<comment type="similarity">
    <text evidence="3">Belongs to the HARBI1 family.</text>
</comment>
<dbReference type="GO" id="GO:0016787">
    <property type="term" value="F:hydrolase activity"/>
    <property type="evidence" value="ECO:0007669"/>
    <property type="project" value="UniProtKB-KW"/>
</dbReference>
<sequence length="428" mass="49044">MANGEQGEATSLYISCMMTIGVLRMQSAQLVRLIMERRRRRRRIMENLIQTNNMLLHFATVPQRSQRTVWMKSRNRIFWERDVLTLFDDEDWKANFRMTRKSFNKLCGIMEGVMKPEKVTVRAPIPLEMRVAIVLYKLASCAQYRVVGNQFGVHKSTVKKMVYQFCTGMVTSALGHFIKVPTTEEAISIANRFEQNFNIPQIIGCIDGTHIPVLPPSEGYKDFVNREGWPSYVLQGVVDDMYRFWSISCKMPGCSLDANVLRQSTLFSQAHLLPKEPREINGISISHFLLGDPAYPLMDWLMKGYTHSPDITPEQESFNAYLSSARTTGEIAFGRLKSRWRVLMKRSDFHYSFTPKVIATCCALHNFCENEKEAVNPNWSVDADTLASDLPQPGVRANSHADDTNGQTIRDALTEYMSENFPLRRPDL</sequence>
<reference evidence="10" key="1">
    <citation type="submission" date="2025-08" db="UniProtKB">
        <authorList>
            <consortium name="RefSeq"/>
        </authorList>
    </citation>
    <scope>IDENTIFICATION</scope>
</reference>
<name>A0A6P3W9X9_CLUHA</name>
<dbReference type="GeneID" id="105909233"/>
<accession>A0A6P3W9X9</accession>
<dbReference type="PANTHER" id="PTHR22930">
    <property type="match status" value="1"/>
</dbReference>
<comment type="subcellular location">
    <subcellularLocation>
        <location evidence="2">Nucleus</location>
    </subcellularLocation>
</comment>
<dbReference type="Proteomes" id="UP000515152">
    <property type="component" value="Chromosome 25"/>
</dbReference>
<comment type="cofactor">
    <cofactor evidence="1">
        <name>a divalent metal cation</name>
        <dbReference type="ChEBI" id="CHEBI:60240"/>
    </cofactor>
</comment>
<evidence type="ECO:0000256" key="4">
    <source>
        <dbReference type="ARBA" id="ARBA00022722"/>
    </source>
</evidence>
<proteinExistence type="inferred from homology"/>
<dbReference type="AlphaFoldDB" id="A0A6P3W9X9"/>
<organism evidence="9 10">
    <name type="scientific">Clupea harengus</name>
    <name type="common">Atlantic herring</name>
    <dbReference type="NCBI Taxonomy" id="7950"/>
    <lineage>
        <taxon>Eukaryota</taxon>
        <taxon>Metazoa</taxon>
        <taxon>Chordata</taxon>
        <taxon>Craniata</taxon>
        <taxon>Vertebrata</taxon>
        <taxon>Euteleostomi</taxon>
        <taxon>Actinopterygii</taxon>
        <taxon>Neopterygii</taxon>
        <taxon>Teleostei</taxon>
        <taxon>Clupei</taxon>
        <taxon>Clupeiformes</taxon>
        <taxon>Clupeoidei</taxon>
        <taxon>Clupeidae</taxon>
        <taxon>Clupea</taxon>
    </lineage>
</organism>
<evidence type="ECO:0000256" key="6">
    <source>
        <dbReference type="ARBA" id="ARBA00022801"/>
    </source>
</evidence>
<keyword evidence="7" id="KW-0539">Nucleus</keyword>
<keyword evidence="9" id="KW-1185">Reference proteome</keyword>
<keyword evidence="5" id="KW-0479">Metal-binding</keyword>
<evidence type="ECO:0000259" key="8">
    <source>
        <dbReference type="Pfam" id="PF13359"/>
    </source>
</evidence>
<evidence type="ECO:0000256" key="1">
    <source>
        <dbReference type="ARBA" id="ARBA00001968"/>
    </source>
</evidence>
<dbReference type="GO" id="GO:0046872">
    <property type="term" value="F:metal ion binding"/>
    <property type="evidence" value="ECO:0007669"/>
    <property type="project" value="UniProtKB-KW"/>
</dbReference>
<dbReference type="InterPro" id="IPR045249">
    <property type="entry name" value="HARBI1-like"/>
</dbReference>
<evidence type="ECO:0000313" key="10">
    <source>
        <dbReference type="RefSeq" id="XP_012693300.2"/>
    </source>
</evidence>
<dbReference type="GO" id="GO:0005634">
    <property type="term" value="C:nucleus"/>
    <property type="evidence" value="ECO:0007669"/>
    <property type="project" value="UniProtKB-SubCell"/>
</dbReference>
<dbReference type="RefSeq" id="XP_012693300.2">
    <property type="nucleotide sequence ID" value="XM_012837846.3"/>
</dbReference>